<name>A0ACD4NUX5_9HYPH</name>
<accession>A0ACD4NUX5</accession>
<sequence>MDGYEGGKGARPGAVSAKVSEAVAQSGEETITPAAVAPRWAIIGIFLMLLVGALYFTASFVLPVVFALLFALVLSPVVRVARRRLRLPEPLTAGILVVGACLALLFGFYLLSGPVADIVNNAPRYVAAIDEQLQPIRTRLERLAEAQRTMVATGGPQDAPEPVVVESPGLVDSATTLLPELLAGVAFALIFLYFLLASGNLFYAKLVHAMPRLSDKKLALTIAGDIERELSRYFFTITMINVALGVVIGSALWFVGMPTPVVFGALATLVNFIPYLGPLAGMILVGIVALAEFGSLGEALLPVLVYFACTSIEGQFLTPMIVGRRLEMNAAAVFLSVAFWGYVWGVVGMFLAVPVMVAVKVFASHVEALRPFGDFLSATDRPAGRDASPEPSEA</sequence>
<evidence type="ECO:0000313" key="2">
    <source>
        <dbReference type="Proteomes" id="UP001163223"/>
    </source>
</evidence>
<dbReference type="EMBL" id="CP113520">
    <property type="protein sequence ID" value="WAJ30751.1"/>
    <property type="molecule type" value="Genomic_DNA"/>
</dbReference>
<dbReference type="Proteomes" id="UP001163223">
    <property type="component" value="Chromosome"/>
</dbReference>
<protein>
    <submittedName>
        <fullName evidence="1">AI-2E family transporter</fullName>
    </submittedName>
</protein>
<keyword evidence="2" id="KW-1185">Reference proteome</keyword>
<evidence type="ECO:0000313" key="1">
    <source>
        <dbReference type="EMBL" id="WAJ30751.1"/>
    </source>
</evidence>
<organism evidence="1 2">
    <name type="scientific">Antarcticirhabdus aurantiaca</name>
    <dbReference type="NCBI Taxonomy" id="2606717"/>
    <lineage>
        <taxon>Bacteria</taxon>
        <taxon>Pseudomonadati</taxon>
        <taxon>Pseudomonadota</taxon>
        <taxon>Alphaproteobacteria</taxon>
        <taxon>Hyphomicrobiales</taxon>
        <taxon>Aurantimonadaceae</taxon>
        <taxon>Antarcticirhabdus</taxon>
    </lineage>
</organism>
<proteinExistence type="predicted"/>
<gene>
    <name evidence="1" type="ORF">OXU80_11325</name>
</gene>
<reference evidence="1" key="1">
    <citation type="submission" date="2022-11" db="EMBL/GenBank/DDBJ databases">
        <title>beta-Carotene-producing bacterium, Jeongeuplla avenae sp. nov., alleviates the salt stress of Arabidopsis seedlings.</title>
        <authorList>
            <person name="Jiang L."/>
            <person name="Lee J."/>
        </authorList>
    </citation>
    <scope>NUCLEOTIDE SEQUENCE</scope>
    <source>
        <strain evidence="1">DY_R2A_6</strain>
    </source>
</reference>